<dbReference type="GeneID" id="14903172"/>
<feature type="region of interest" description="Disordered" evidence="1">
    <location>
        <begin position="105"/>
        <end position="127"/>
    </location>
</feature>
<dbReference type="eggNOG" id="ENOG502R30I">
    <property type="taxonomic scope" value="Eukaryota"/>
</dbReference>
<proteinExistence type="predicted"/>
<accession>G0R600</accession>
<evidence type="ECO:0000256" key="1">
    <source>
        <dbReference type="SAM" id="MobiDB-lite"/>
    </source>
</evidence>
<feature type="region of interest" description="Disordered" evidence="1">
    <location>
        <begin position="143"/>
        <end position="172"/>
    </location>
</feature>
<organism evidence="3 4">
    <name type="scientific">Ichthyophthirius multifiliis</name>
    <name type="common">White spot disease agent</name>
    <name type="synonym">Ich</name>
    <dbReference type="NCBI Taxonomy" id="5932"/>
    <lineage>
        <taxon>Eukaryota</taxon>
        <taxon>Sar</taxon>
        <taxon>Alveolata</taxon>
        <taxon>Ciliophora</taxon>
        <taxon>Intramacronucleata</taxon>
        <taxon>Oligohymenophorea</taxon>
        <taxon>Hymenostomatida</taxon>
        <taxon>Ophryoglenina</taxon>
        <taxon>Ichthyophthirius</taxon>
    </lineage>
</organism>
<protein>
    <submittedName>
        <fullName evidence="3">Uncharacterized protein</fullName>
    </submittedName>
</protein>
<keyword evidence="2" id="KW-0812">Transmembrane</keyword>
<keyword evidence="2" id="KW-0472">Membrane</keyword>
<name>G0R600_ICHMU</name>
<keyword evidence="2" id="KW-1133">Transmembrane helix</keyword>
<feature type="compositionally biased region" description="Low complexity" evidence="1">
    <location>
        <begin position="61"/>
        <end position="71"/>
    </location>
</feature>
<evidence type="ECO:0000313" key="4">
    <source>
        <dbReference type="Proteomes" id="UP000008983"/>
    </source>
</evidence>
<gene>
    <name evidence="3" type="ORF">IMG5_201490</name>
</gene>
<evidence type="ECO:0000313" key="3">
    <source>
        <dbReference type="EMBL" id="EGR27124.1"/>
    </source>
</evidence>
<dbReference type="AlphaFoldDB" id="G0R600"/>
<dbReference type="EMBL" id="GL984387">
    <property type="protein sequence ID" value="EGR27124.1"/>
    <property type="molecule type" value="Genomic_DNA"/>
</dbReference>
<feature type="transmembrane region" description="Helical" evidence="2">
    <location>
        <begin position="234"/>
        <end position="256"/>
    </location>
</feature>
<dbReference type="Proteomes" id="UP000008983">
    <property type="component" value="Unassembled WGS sequence"/>
</dbReference>
<evidence type="ECO:0000256" key="2">
    <source>
        <dbReference type="SAM" id="Phobius"/>
    </source>
</evidence>
<reference evidence="3 4" key="1">
    <citation type="submission" date="2011-07" db="EMBL/GenBank/DDBJ databases">
        <authorList>
            <person name="Coyne R."/>
            <person name="Brami D."/>
            <person name="Johnson J."/>
            <person name="Hostetler J."/>
            <person name="Hannick L."/>
            <person name="Clark T."/>
            <person name="Cassidy-Hanley D."/>
            <person name="Inman J."/>
        </authorList>
    </citation>
    <scope>NUCLEOTIDE SEQUENCE [LARGE SCALE GENOMIC DNA]</scope>
    <source>
        <strain evidence="3 4">G5</strain>
    </source>
</reference>
<dbReference type="OrthoDB" id="629492at2759"/>
<dbReference type="InParanoid" id="G0R600"/>
<feature type="region of interest" description="Disordered" evidence="1">
    <location>
        <begin position="60"/>
        <end position="85"/>
    </location>
</feature>
<dbReference type="RefSeq" id="XP_004024008.1">
    <property type="nucleotide sequence ID" value="XM_004023959.1"/>
</dbReference>
<sequence>MQQKEQDKEIINIEILQQQKEQIEEEDLQQFQQSSPIKNTKFCSIKSIDTFACHYEDKLPTTTNTTKTSVTKESQNDESPTVRFGDQTVLDELQGEEVQKFEYQPDDIPQRSILKNDGGIRQKSQSFNPRVIRDIEGKIIKHSDGKQKEQYEITNSDKDQTQEKEEEKNKEFAQKSTLKQDFPFKIFTIKVIKNHQQYLQKICHNIPFLKTVLWYNLQVLKDLNVQIKYQLHHIILIISKICLKIQIMILMIIHLLNKKLKQNLLEKQQFKKSMHQSMNINLKKIPKNPQLKECLVLSKCLIRKNFKDRQEKECLTSFRIQKMQMELKFKKIKTQKQILNHKLLKVSKFQKWKKTEANLLIILKRR</sequence>
<keyword evidence="4" id="KW-1185">Reference proteome</keyword>